<dbReference type="CDD" id="cd08050">
    <property type="entry name" value="TAF6C"/>
    <property type="match status" value="1"/>
</dbReference>
<dbReference type="InterPro" id="IPR011442">
    <property type="entry name" value="TAF6_C"/>
</dbReference>
<dbReference type="FunFam" id="1.25.40.770:FF:000001">
    <property type="entry name" value="Transcription initiation factor TFIID subunit 6"/>
    <property type="match status" value="1"/>
</dbReference>
<evidence type="ECO:0000256" key="6">
    <source>
        <dbReference type="ARBA" id="ARBA00040091"/>
    </source>
</evidence>
<evidence type="ECO:0000256" key="2">
    <source>
        <dbReference type="ARBA" id="ARBA00007688"/>
    </source>
</evidence>
<feature type="compositionally biased region" description="Polar residues" evidence="7">
    <location>
        <begin position="656"/>
        <end position="671"/>
    </location>
</feature>
<dbReference type="OMA" id="RCNIVQH"/>
<feature type="region of interest" description="Disordered" evidence="7">
    <location>
        <begin position="656"/>
        <end position="689"/>
    </location>
</feature>
<reference evidence="9" key="1">
    <citation type="submission" date="2021-01" db="UniProtKB">
        <authorList>
            <consortium name="EnsemblMetazoa"/>
        </authorList>
    </citation>
    <scope>IDENTIFICATION</scope>
</reference>
<accession>A0A7M7KQL0</accession>
<dbReference type="RefSeq" id="XP_022669217.1">
    <property type="nucleotide sequence ID" value="XM_022813482.1"/>
</dbReference>
<dbReference type="GO" id="GO:0003713">
    <property type="term" value="F:transcription coactivator activity"/>
    <property type="evidence" value="ECO:0007669"/>
    <property type="project" value="TreeGrafter"/>
</dbReference>
<name>A0A7M7KQL0_VARDE</name>
<sequence>MRGACLQCANLKLLFYRQYSKVFIIQRSRQIHRRASDTKQADTGNVNAFWSLRPWPLSIFTSISAWNRPRNRRSMRLDERRMSAKERAVSQLSVESVKMMAESVGVTALPEDTCREISEDATYRLRVIIQEAIKFTRHGKRKRMTSFDLDNALRVKNVEPLYGFTDPHFIPFRFASGGGRELYFHEDKELDLGELVSGSLPKLPLDISLKTHWLSIEGIQPTIADNPPPVPKDQQRQESLDPLSKLCKPQQAERTAKHVETVRVKQLATHELSVEQQLYYKEITEACVGSDDSRRAEALQSLSSDPGLHQMLPRLCTFISEGVKVNVVQYNLAFLIYLIRMVKALLDNQSLYLEKYLHEIIPSVTTCIVSRQLCTRPEVDNHWALRDFASRLLAQICKNFNTSTNGIQVRVTKAFSKALMNDRMPLASIYGAVSVLGELGTEVVRSLLIPRVREISDRLRRCLEEPGVVSSEKKAAEQAKQILVRVVAPVLKATRSPPDNHEQFRSEFGYLGPFLIAQVTRLRTQAAAASSGAGGGRPPVTVAHTTRVVQQATPLSGSSAGTNSLSVAPAARSTSTLVTNNSIGQATSSGQKFLITQRAQTVSQQSTSTSQQIVRVVGTPSGTAVKTAVGVASGPATKVVVMGQKQVQYVMAAQGNQNAGSPAARSANSRPDTPDVQPEQQHDIKYEPH</sequence>
<dbReference type="InterPro" id="IPR046344">
    <property type="entry name" value="TAF6_C_sf"/>
</dbReference>
<comment type="similarity">
    <text evidence="2">Belongs to the TAF6 family.</text>
</comment>
<dbReference type="Gene3D" id="1.25.40.770">
    <property type="entry name" value="TAF6, C-terminal HEAT repeat domain"/>
    <property type="match status" value="1"/>
</dbReference>
<evidence type="ECO:0000256" key="4">
    <source>
        <dbReference type="ARBA" id="ARBA00023163"/>
    </source>
</evidence>
<dbReference type="SUPFAM" id="SSF48371">
    <property type="entry name" value="ARM repeat"/>
    <property type="match status" value="1"/>
</dbReference>
<evidence type="ECO:0000256" key="7">
    <source>
        <dbReference type="SAM" id="MobiDB-lite"/>
    </source>
</evidence>
<dbReference type="GO" id="GO:0051123">
    <property type="term" value="P:RNA polymerase II preinitiation complex assembly"/>
    <property type="evidence" value="ECO:0007669"/>
    <property type="project" value="TreeGrafter"/>
</dbReference>
<protein>
    <recommendedName>
        <fullName evidence="6">Transcription initiation factor TFIID subunit 6</fullName>
    </recommendedName>
</protein>
<dbReference type="OrthoDB" id="361039at2759"/>
<dbReference type="FunFam" id="1.10.20.10:FF:000030">
    <property type="entry name" value="Transcription initiation factor TFIID subunit 6"/>
    <property type="match status" value="1"/>
</dbReference>
<evidence type="ECO:0000313" key="9">
    <source>
        <dbReference type="EnsemblMetazoa" id="XP_022669217"/>
    </source>
</evidence>
<keyword evidence="4" id="KW-0804">Transcription</keyword>
<dbReference type="FunCoup" id="A0A7M7KQL0">
    <property type="interactions" value="1750"/>
</dbReference>
<dbReference type="KEGG" id="vde:111253698"/>
<dbReference type="EnsemblMetazoa" id="XM_022813482">
    <property type="protein sequence ID" value="XP_022669217"/>
    <property type="gene ID" value="LOC111253698"/>
</dbReference>
<evidence type="ECO:0000259" key="8">
    <source>
        <dbReference type="SMART" id="SM00803"/>
    </source>
</evidence>
<dbReference type="AlphaFoldDB" id="A0A7M7KQL0"/>
<dbReference type="InterPro" id="IPR009072">
    <property type="entry name" value="Histone-fold"/>
</dbReference>
<dbReference type="CDD" id="cd22931">
    <property type="entry name" value="HFD_TAF6"/>
    <property type="match status" value="1"/>
</dbReference>
<feature type="compositionally biased region" description="Basic and acidic residues" evidence="7">
    <location>
        <begin position="680"/>
        <end position="689"/>
    </location>
</feature>
<dbReference type="InterPro" id="IPR004823">
    <property type="entry name" value="TAF_TATA-bd_Histone-like_dom"/>
</dbReference>
<dbReference type="SUPFAM" id="SSF47113">
    <property type="entry name" value="Histone-fold"/>
    <property type="match status" value="1"/>
</dbReference>
<feature type="domain" description="TATA box binding protein associated factor (TAF) histone-like fold" evidence="8">
    <location>
        <begin position="90"/>
        <end position="154"/>
    </location>
</feature>
<dbReference type="GO" id="GO:0000124">
    <property type="term" value="C:SAGA complex"/>
    <property type="evidence" value="ECO:0007669"/>
    <property type="project" value="InterPro"/>
</dbReference>
<evidence type="ECO:0000256" key="5">
    <source>
        <dbReference type="ARBA" id="ARBA00023242"/>
    </source>
</evidence>
<dbReference type="InParanoid" id="A0A7M7KQL0"/>
<evidence type="ECO:0000256" key="3">
    <source>
        <dbReference type="ARBA" id="ARBA00023015"/>
    </source>
</evidence>
<organism evidence="9 10">
    <name type="scientific">Varroa destructor</name>
    <name type="common">Honeybee mite</name>
    <dbReference type="NCBI Taxonomy" id="109461"/>
    <lineage>
        <taxon>Eukaryota</taxon>
        <taxon>Metazoa</taxon>
        <taxon>Ecdysozoa</taxon>
        <taxon>Arthropoda</taxon>
        <taxon>Chelicerata</taxon>
        <taxon>Arachnida</taxon>
        <taxon>Acari</taxon>
        <taxon>Parasitiformes</taxon>
        <taxon>Mesostigmata</taxon>
        <taxon>Gamasina</taxon>
        <taxon>Dermanyssoidea</taxon>
        <taxon>Varroidae</taxon>
        <taxon>Varroa</taxon>
    </lineage>
</organism>
<dbReference type="Pfam" id="PF02969">
    <property type="entry name" value="TAF"/>
    <property type="match status" value="1"/>
</dbReference>
<dbReference type="SMART" id="SM00803">
    <property type="entry name" value="TAF"/>
    <property type="match status" value="1"/>
</dbReference>
<dbReference type="InterPro" id="IPR016024">
    <property type="entry name" value="ARM-type_fold"/>
</dbReference>
<dbReference type="GeneID" id="111253698"/>
<keyword evidence="3" id="KW-0805">Transcription regulation</keyword>
<dbReference type="PANTHER" id="PTHR10221:SF9">
    <property type="entry name" value="TRANSCRIPTION INITIATION FACTOR TFIID SUBUNIT 6"/>
    <property type="match status" value="1"/>
</dbReference>
<dbReference type="GO" id="GO:0046695">
    <property type="term" value="C:SLIK (SAGA-like) complex"/>
    <property type="evidence" value="ECO:0007669"/>
    <property type="project" value="InterPro"/>
</dbReference>
<keyword evidence="10" id="KW-1185">Reference proteome</keyword>
<evidence type="ECO:0000313" key="10">
    <source>
        <dbReference type="Proteomes" id="UP000594260"/>
    </source>
</evidence>
<dbReference type="PANTHER" id="PTHR10221">
    <property type="entry name" value="TRANSCRIPTION INITIATION FACTOR TFIID SUBUNIT 6"/>
    <property type="match status" value="1"/>
</dbReference>
<keyword evidence="5" id="KW-0539">Nucleus</keyword>
<dbReference type="GO" id="GO:0016251">
    <property type="term" value="F:RNA polymerase II general transcription initiation factor activity"/>
    <property type="evidence" value="ECO:0007669"/>
    <property type="project" value="InterPro"/>
</dbReference>
<dbReference type="Gene3D" id="1.10.20.10">
    <property type="entry name" value="Histone, subunit A"/>
    <property type="match status" value="1"/>
</dbReference>
<evidence type="ECO:0000256" key="1">
    <source>
        <dbReference type="ARBA" id="ARBA00004123"/>
    </source>
</evidence>
<dbReference type="Proteomes" id="UP000594260">
    <property type="component" value="Unplaced"/>
</dbReference>
<dbReference type="GO" id="GO:0046982">
    <property type="term" value="F:protein heterodimerization activity"/>
    <property type="evidence" value="ECO:0007669"/>
    <property type="project" value="InterPro"/>
</dbReference>
<proteinExistence type="inferred from homology"/>
<comment type="subcellular location">
    <subcellularLocation>
        <location evidence="1">Nucleus</location>
    </subcellularLocation>
</comment>
<dbReference type="InterPro" id="IPR037796">
    <property type="entry name" value="TAF6"/>
</dbReference>
<dbReference type="GO" id="GO:0005669">
    <property type="term" value="C:transcription factor TFIID complex"/>
    <property type="evidence" value="ECO:0007669"/>
    <property type="project" value="InterPro"/>
</dbReference>
<dbReference type="Pfam" id="PF07571">
    <property type="entry name" value="TAF6_C"/>
    <property type="match status" value="1"/>
</dbReference>